<dbReference type="InterPro" id="IPR036188">
    <property type="entry name" value="FAD/NAD-bd_sf"/>
</dbReference>
<dbReference type="PANTHER" id="PTHR46056">
    <property type="entry name" value="LONG-CHAIN-ALCOHOL OXIDASE"/>
    <property type="match status" value="1"/>
</dbReference>
<dbReference type="Pfam" id="PF05199">
    <property type="entry name" value="GMC_oxred_C"/>
    <property type="match status" value="1"/>
</dbReference>
<dbReference type="GO" id="GO:0016614">
    <property type="term" value="F:oxidoreductase activity, acting on CH-OH group of donors"/>
    <property type="evidence" value="ECO:0007669"/>
    <property type="project" value="InterPro"/>
</dbReference>
<evidence type="ECO:0000313" key="6">
    <source>
        <dbReference type="EMBL" id="KAE8704752.1"/>
    </source>
</evidence>
<gene>
    <name evidence="6" type="ORF">F3Y22_tig00110443pilonHSYRG00049</name>
</gene>
<dbReference type="AlphaFoldDB" id="A0A6A3APE7"/>
<dbReference type="EMBL" id="VEPZ02000988">
    <property type="protein sequence ID" value="KAE8704752.1"/>
    <property type="molecule type" value="Genomic_DNA"/>
</dbReference>
<feature type="domain" description="Glucose-methanol-choline oxidoreductase C-terminal" evidence="5">
    <location>
        <begin position="207"/>
        <end position="265"/>
    </location>
</feature>
<comment type="similarity">
    <text evidence="1">Belongs to the GMC oxidoreductase family.</text>
</comment>
<proteinExistence type="inferred from homology"/>
<accession>A0A6A3APE7</accession>
<evidence type="ECO:0000259" key="5">
    <source>
        <dbReference type="Pfam" id="PF05199"/>
    </source>
</evidence>
<evidence type="ECO:0000313" key="7">
    <source>
        <dbReference type="Proteomes" id="UP000436088"/>
    </source>
</evidence>
<keyword evidence="7" id="KW-1185">Reference proteome</keyword>
<sequence length="313" mass="34409">MFRPWVSFGRGSVSRKVIKWTASKIKSKSRRGDKKGSDRKWLVDAVNSGAVILTACKAESWNLHLHPVTMTWVYFPDSDSDLKGKSMDGGIITSVHKLLRPNNKLQAIIETPLMGPGQFIASCPWVSGLDIKQMMLKFSRIATMFTIIRDLGQSLRVLVAVEAVEVGTYQSNRQRMKCKGVSDKELDEFLDTVSAEGGPSSGVENWTVPSCAHHMGSCRMGINEKDGAIDEHGDIWEAEGLYVCDPSVLPSAVGFNPMIIIMTTAYCISKGIAVRTSAVGFNPMIIIMTTAYCISKEIAVRTPKNIISTNEMV</sequence>
<reference evidence="6" key="1">
    <citation type="submission" date="2019-09" db="EMBL/GenBank/DDBJ databases">
        <title>Draft genome information of white flower Hibiscus syriacus.</title>
        <authorList>
            <person name="Kim Y.-M."/>
        </authorList>
    </citation>
    <scope>NUCLEOTIDE SEQUENCE [LARGE SCALE GENOMIC DNA]</scope>
    <source>
        <strain evidence="6">YM2019G1</strain>
    </source>
</reference>
<dbReference type="SUPFAM" id="SSF51905">
    <property type="entry name" value="FAD/NAD(P)-binding domain"/>
    <property type="match status" value="1"/>
</dbReference>
<dbReference type="Proteomes" id="UP000436088">
    <property type="component" value="Unassembled WGS sequence"/>
</dbReference>
<dbReference type="InterPro" id="IPR007867">
    <property type="entry name" value="GMC_OxRtase_C"/>
</dbReference>
<dbReference type="PANTHER" id="PTHR46056:SF10">
    <property type="entry name" value="LONG-CHAIN-ALCOHOL OXIDASE FAO3"/>
    <property type="match status" value="1"/>
</dbReference>
<evidence type="ECO:0000256" key="3">
    <source>
        <dbReference type="ARBA" id="ARBA00022827"/>
    </source>
</evidence>
<keyword evidence="4" id="KW-0560">Oxidoreductase</keyword>
<keyword evidence="2" id="KW-0285">Flavoprotein</keyword>
<evidence type="ECO:0000256" key="4">
    <source>
        <dbReference type="ARBA" id="ARBA00023002"/>
    </source>
</evidence>
<organism evidence="6 7">
    <name type="scientific">Hibiscus syriacus</name>
    <name type="common">Rose of Sharon</name>
    <dbReference type="NCBI Taxonomy" id="106335"/>
    <lineage>
        <taxon>Eukaryota</taxon>
        <taxon>Viridiplantae</taxon>
        <taxon>Streptophyta</taxon>
        <taxon>Embryophyta</taxon>
        <taxon>Tracheophyta</taxon>
        <taxon>Spermatophyta</taxon>
        <taxon>Magnoliopsida</taxon>
        <taxon>eudicotyledons</taxon>
        <taxon>Gunneridae</taxon>
        <taxon>Pentapetalae</taxon>
        <taxon>rosids</taxon>
        <taxon>malvids</taxon>
        <taxon>Malvales</taxon>
        <taxon>Malvaceae</taxon>
        <taxon>Malvoideae</taxon>
        <taxon>Hibiscus</taxon>
    </lineage>
</organism>
<evidence type="ECO:0000256" key="2">
    <source>
        <dbReference type="ARBA" id="ARBA00022630"/>
    </source>
</evidence>
<name>A0A6A3APE7_HIBSY</name>
<keyword evidence="3" id="KW-0274">FAD</keyword>
<protein>
    <submittedName>
        <fullName evidence="6">Long-chain-alcohol oxidase FAO3</fullName>
    </submittedName>
</protein>
<comment type="caution">
    <text evidence="6">The sequence shown here is derived from an EMBL/GenBank/DDBJ whole genome shotgun (WGS) entry which is preliminary data.</text>
</comment>
<evidence type="ECO:0000256" key="1">
    <source>
        <dbReference type="ARBA" id="ARBA00010790"/>
    </source>
</evidence>
<dbReference type="Gene3D" id="3.50.50.60">
    <property type="entry name" value="FAD/NAD(P)-binding domain"/>
    <property type="match status" value="1"/>
</dbReference>